<dbReference type="EMBL" id="GL698479">
    <property type="protein sequence ID" value="EFY91886.1"/>
    <property type="molecule type" value="Genomic_DNA"/>
</dbReference>
<evidence type="ECO:0000256" key="2">
    <source>
        <dbReference type="ARBA" id="ARBA00035112"/>
    </source>
</evidence>
<comment type="pathway">
    <text evidence="1">Mycotoxin biosynthesis.</text>
</comment>
<organism evidence="5">
    <name type="scientific">Metarhizium acridum (strain CQMa 102)</name>
    <dbReference type="NCBI Taxonomy" id="655827"/>
    <lineage>
        <taxon>Eukaryota</taxon>
        <taxon>Fungi</taxon>
        <taxon>Dikarya</taxon>
        <taxon>Ascomycota</taxon>
        <taxon>Pezizomycotina</taxon>
        <taxon>Sordariomycetes</taxon>
        <taxon>Hypocreomycetidae</taxon>
        <taxon>Hypocreales</taxon>
        <taxon>Clavicipitaceae</taxon>
        <taxon>Metarhizium</taxon>
    </lineage>
</organism>
<evidence type="ECO:0000256" key="1">
    <source>
        <dbReference type="ARBA" id="ARBA00004685"/>
    </source>
</evidence>
<dbReference type="OrthoDB" id="3687641at2759"/>
<evidence type="ECO:0000256" key="3">
    <source>
        <dbReference type="SAM" id="Phobius"/>
    </source>
</evidence>
<keyword evidence="3" id="KW-0812">Transmembrane</keyword>
<dbReference type="InParanoid" id="E9DX23"/>
<keyword evidence="3" id="KW-0472">Membrane</keyword>
<dbReference type="Proteomes" id="UP000002499">
    <property type="component" value="Unassembled WGS sequence"/>
</dbReference>
<dbReference type="PANTHER" id="PTHR33365">
    <property type="entry name" value="YALI0B05434P"/>
    <property type="match status" value="1"/>
</dbReference>
<dbReference type="AlphaFoldDB" id="E9DX23"/>
<evidence type="ECO:0000313" key="5">
    <source>
        <dbReference type="Proteomes" id="UP000002499"/>
    </source>
</evidence>
<keyword evidence="5" id="KW-1185">Reference proteome</keyword>
<dbReference type="GO" id="GO:0043386">
    <property type="term" value="P:mycotoxin biosynthetic process"/>
    <property type="evidence" value="ECO:0007669"/>
    <property type="project" value="InterPro"/>
</dbReference>
<dbReference type="PANTHER" id="PTHR33365:SF4">
    <property type="entry name" value="CYCLOCHLOROTINE BIOSYNTHESIS PROTEIN O"/>
    <property type="match status" value="1"/>
</dbReference>
<dbReference type="STRING" id="655827.E9DX23"/>
<evidence type="ECO:0000313" key="4">
    <source>
        <dbReference type="EMBL" id="EFY91886.1"/>
    </source>
</evidence>
<sequence length="269" mass="31038">MGSSYAKLSSPANADIFSASKTLLSQEKWNEETLEDVETYAQLRNRSENFWKQGPILALFKGIALLLATAVGFTAGISICYFASLTEEHRQVQDASVQSSFHGPKSPYMDEPNLELDKLWYDLTKLRNYDVDYDTLASINRTQAAVEYPGTGEYQVGLEVFHQLHCLNYLRMYSYKNCYSAIDFDMIADPEEERNEHKDHCVEVLRQRLMCNPDLNIYSYHWTKTSNMPMGNLYNRLRCVNWEHFHAWTNSHVVQYAPPSKSSAKELLD</sequence>
<accession>E9DX23</accession>
<dbReference type="HOGENOM" id="CLU_042941_2_2_1"/>
<comment type="similarity">
    <text evidence="2">Belongs to the ustYa family.</text>
</comment>
<protein>
    <recommendedName>
        <fullName evidence="6">Tat pathway signal sequence</fullName>
    </recommendedName>
</protein>
<dbReference type="InterPro" id="IPR021765">
    <property type="entry name" value="UstYa-like"/>
</dbReference>
<name>E9DX23_METAQ</name>
<dbReference type="eggNOG" id="ENOG502SQ6R">
    <property type="taxonomic scope" value="Eukaryota"/>
</dbReference>
<reference evidence="4 5" key="1">
    <citation type="journal article" date="2011" name="PLoS Genet.">
        <title>Genome sequencing and comparative transcriptomics of the model entomopathogenic fungi Metarhizium anisopliae and M. acridum.</title>
        <authorList>
            <person name="Gao Q."/>
            <person name="Jin K."/>
            <person name="Ying S.H."/>
            <person name="Zhang Y."/>
            <person name="Xiao G."/>
            <person name="Shang Y."/>
            <person name="Duan Z."/>
            <person name="Hu X."/>
            <person name="Xie X.Q."/>
            <person name="Zhou G."/>
            <person name="Peng G."/>
            <person name="Luo Z."/>
            <person name="Huang W."/>
            <person name="Wang B."/>
            <person name="Fang W."/>
            <person name="Wang S."/>
            <person name="Zhong Y."/>
            <person name="Ma L.J."/>
            <person name="St Leger R.J."/>
            <person name="Zhao G.P."/>
            <person name="Pei Y."/>
            <person name="Feng M.G."/>
            <person name="Xia Y."/>
            <person name="Wang C."/>
        </authorList>
    </citation>
    <scope>NUCLEOTIDE SEQUENCE [LARGE SCALE GENOMIC DNA]</scope>
    <source>
        <strain evidence="4 5">CQMa 102</strain>
    </source>
</reference>
<feature type="transmembrane region" description="Helical" evidence="3">
    <location>
        <begin position="56"/>
        <end position="83"/>
    </location>
</feature>
<proteinExistence type="inferred from homology"/>
<keyword evidence="3" id="KW-1133">Transmembrane helix</keyword>
<gene>
    <name evidence="4" type="ORF">MAC_02171</name>
</gene>
<evidence type="ECO:0008006" key="6">
    <source>
        <dbReference type="Google" id="ProtNLM"/>
    </source>
</evidence>
<dbReference type="Pfam" id="PF11807">
    <property type="entry name" value="UstYa"/>
    <property type="match status" value="1"/>
</dbReference>